<accession>A0A1F5GBU5</accession>
<dbReference type="Proteomes" id="UP000177369">
    <property type="component" value="Unassembled WGS sequence"/>
</dbReference>
<dbReference type="Gene3D" id="3.90.550.10">
    <property type="entry name" value="Spore Coat Polysaccharide Biosynthesis Protein SpsA, Chain A"/>
    <property type="match status" value="1"/>
</dbReference>
<name>A0A1F5GBU5_9BACT</name>
<evidence type="ECO:0000313" key="3">
    <source>
        <dbReference type="Proteomes" id="UP000177369"/>
    </source>
</evidence>
<evidence type="ECO:0000259" key="1">
    <source>
        <dbReference type="Pfam" id="PF00535"/>
    </source>
</evidence>
<feature type="domain" description="Glycosyltransferase 2-like" evidence="1">
    <location>
        <begin position="4"/>
        <end position="150"/>
    </location>
</feature>
<gene>
    <name evidence="2" type="ORF">A3D04_00555</name>
</gene>
<dbReference type="PANTHER" id="PTHR43179:SF7">
    <property type="entry name" value="RHAMNOSYLTRANSFERASE WBBL"/>
    <property type="match status" value="1"/>
</dbReference>
<dbReference type="InterPro" id="IPR001173">
    <property type="entry name" value="Glyco_trans_2-like"/>
</dbReference>
<dbReference type="Pfam" id="PF00535">
    <property type="entry name" value="Glycos_transf_2"/>
    <property type="match status" value="1"/>
</dbReference>
<proteinExistence type="predicted"/>
<comment type="caution">
    <text evidence="2">The sequence shown here is derived from an EMBL/GenBank/DDBJ whole genome shotgun (WGS) entry which is preliminary data.</text>
</comment>
<organism evidence="2 3">
    <name type="scientific">Candidatus Curtissbacteria bacterium RIFCSPHIGHO2_02_FULL_40_16b</name>
    <dbReference type="NCBI Taxonomy" id="1797714"/>
    <lineage>
        <taxon>Bacteria</taxon>
        <taxon>Candidatus Curtissiibacteriota</taxon>
    </lineage>
</organism>
<dbReference type="AlphaFoldDB" id="A0A1F5GBU5"/>
<dbReference type="SUPFAM" id="SSF53448">
    <property type="entry name" value="Nucleotide-diphospho-sugar transferases"/>
    <property type="match status" value="1"/>
</dbReference>
<dbReference type="InterPro" id="IPR029044">
    <property type="entry name" value="Nucleotide-diphossugar_trans"/>
</dbReference>
<reference evidence="2 3" key="1">
    <citation type="journal article" date="2016" name="Nat. Commun.">
        <title>Thousands of microbial genomes shed light on interconnected biogeochemical processes in an aquifer system.</title>
        <authorList>
            <person name="Anantharaman K."/>
            <person name="Brown C.T."/>
            <person name="Hug L.A."/>
            <person name="Sharon I."/>
            <person name="Castelle C.J."/>
            <person name="Probst A.J."/>
            <person name="Thomas B.C."/>
            <person name="Singh A."/>
            <person name="Wilkins M.J."/>
            <person name="Karaoz U."/>
            <person name="Brodie E.L."/>
            <person name="Williams K.H."/>
            <person name="Hubbard S.S."/>
            <person name="Banfield J.F."/>
        </authorList>
    </citation>
    <scope>NUCLEOTIDE SEQUENCE [LARGE SCALE GENOMIC DNA]</scope>
</reference>
<dbReference type="PANTHER" id="PTHR43179">
    <property type="entry name" value="RHAMNOSYLTRANSFERASE WBBL"/>
    <property type="match status" value="1"/>
</dbReference>
<protein>
    <recommendedName>
        <fullName evidence="1">Glycosyltransferase 2-like domain-containing protein</fullName>
    </recommendedName>
</protein>
<dbReference type="STRING" id="1797714.A3D04_00555"/>
<evidence type="ECO:0000313" key="2">
    <source>
        <dbReference type="EMBL" id="OGD89326.1"/>
    </source>
</evidence>
<dbReference type="EMBL" id="MFBD01000006">
    <property type="protein sequence ID" value="OGD89326.1"/>
    <property type="molecule type" value="Genomic_DNA"/>
</dbReference>
<dbReference type="CDD" id="cd04186">
    <property type="entry name" value="GT_2_like_c"/>
    <property type="match status" value="1"/>
</dbReference>
<sequence>MQLSIIIVSYNTKELLEDCLESIKTAAKRIESETFVVDNNSSDGTSNLVKSKFNWVKLIENKSNIGFSKANNKAIKEAKGEYILILNPDTKVGKDTFTKMINFVQSRKELAVATCRVELPNGKLDKDCRRHFPTPWRAFTHISGLSKIFSESKIFDQYQMGYIPEYEEHEVDSCIGAFMFVKKSAIKKVGLFDEDFFFYGEDLDWCWRFKQSGYKIIYTPVTKIIHYKGAASGIKPPSAHLSKATIESKKRAVLESTRAMELFYQKHYTDKYPRLITWAVILSVKLLEKYRLFKLKF</sequence>